<dbReference type="GO" id="GO:0003700">
    <property type="term" value="F:DNA-binding transcription factor activity"/>
    <property type="evidence" value="ECO:0007669"/>
    <property type="project" value="TreeGrafter"/>
</dbReference>
<evidence type="ECO:0000259" key="4">
    <source>
        <dbReference type="PROSITE" id="PS50042"/>
    </source>
</evidence>
<keyword evidence="7" id="KW-1185">Reference proteome</keyword>
<evidence type="ECO:0000313" key="7">
    <source>
        <dbReference type="Proteomes" id="UP000273643"/>
    </source>
</evidence>
<evidence type="ECO:0000259" key="5">
    <source>
        <dbReference type="PROSITE" id="PS51063"/>
    </source>
</evidence>
<dbReference type="GO" id="GO:0003677">
    <property type="term" value="F:DNA binding"/>
    <property type="evidence" value="ECO:0007669"/>
    <property type="project" value="UniProtKB-KW"/>
</dbReference>
<dbReference type="InterPro" id="IPR036390">
    <property type="entry name" value="WH_DNA-bd_sf"/>
</dbReference>
<dbReference type="SUPFAM" id="SSF46785">
    <property type="entry name" value="Winged helix' DNA-binding domain"/>
    <property type="match status" value="1"/>
</dbReference>
<keyword evidence="2" id="KW-0238">DNA-binding</keyword>
<dbReference type="PROSITE" id="PS50042">
    <property type="entry name" value="CNMP_BINDING_3"/>
    <property type="match status" value="1"/>
</dbReference>
<dbReference type="SMART" id="SM00419">
    <property type="entry name" value="HTH_CRP"/>
    <property type="match status" value="1"/>
</dbReference>
<dbReference type="GO" id="GO:0005829">
    <property type="term" value="C:cytosol"/>
    <property type="evidence" value="ECO:0007669"/>
    <property type="project" value="TreeGrafter"/>
</dbReference>
<name>A0A3N1NLU7_9GAMM</name>
<dbReference type="InterPro" id="IPR012318">
    <property type="entry name" value="HTH_CRP"/>
</dbReference>
<dbReference type="Pfam" id="PF13545">
    <property type="entry name" value="HTH_Crp_2"/>
    <property type="match status" value="1"/>
</dbReference>
<dbReference type="PROSITE" id="PS51063">
    <property type="entry name" value="HTH_CRP_2"/>
    <property type="match status" value="1"/>
</dbReference>
<dbReference type="InterPro" id="IPR014710">
    <property type="entry name" value="RmlC-like_jellyroll"/>
</dbReference>
<dbReference type="PANTHER" id="PTHR24567:SF74">
    <property type="entry name" value="HTH-TYPE TRANSCRIPTIONAL REGULATOR ARCR"/>
    <property type="match status" value="1"/>
</dbReference>
<comment type="caution">
    <text evidence="6">The sequence shown here is derived from an EMBL/GenBank/DDBJ whole genome shotgun (WGS) entry which is preliminary data.</text>
</comment>
<dbReference type="Gene3D" id="1.10.10.10">
    <property type="entry name" value="Winged helix-like DNA-binding domain superfamily/Winged helix DNA-binding domain"/>
    <property type="match status" value="1"/>
</dbReference>
<gene>
    <name evidence="6" type="ORF">EDC38_1391</name>
</gene>
<dbReference type="InterPro" id="IPR050397">
    <property type="entry name" value="Env_Response_Regulators"/>
</dbReference>
<protein>
    <submittedName>
        <fullName evidence="6">CRP-like cAMP-binding protein</fullName>
    </submittedName>
</protein>
<dbReference type="Gene3D" id="2.60.120.10">
    <property type="entry name" value="Jelly Rolls"/>
    <property type="match status" value="1"/>
</dbReference>
<keyword evidence="1" id="KW-0805">Transcription regulation</keyword>
<dbReference type="OrthoDB" id="8969464at2"/>
<reference evidence="6 7" key="1">
    <citation type="submission" date="2018-11" db="EMBL/GenBank/DDBJ databases">
        <title>Genomic Encyclopedia of Type Strains, Phase IV (KMG-IV): sequencing the most valuable type-strain genomes for metagenomic binning, comparative biology and taxonomic classification.</title>
        <authorList>
            <person name="Goeker M."/>
        </authorList>
    </citation>
    <scope>NUCLEOTIDE SEQUENCE [LARGE SCALE GENOMIC DNA]</scope>
    <source>
        <strain evidence="6 7">DSM 16974</strain>
    </source>
</reference>
<dbReference type="EMBL" id="RJUK01000001">
    <property type="protein sequence ID" value="ROQ20774.1"/>
    <property type="molecule type" value="Genomic_DNA"/>
</dbReference>
<keyword evidence="3" id="KW-0804">Transcription</keyword>
<evidence type="ECO:0000256" key="1">
    <source>
        <dbReference type="ARBA" id="ARBA00023015"/>
    </source>
</evidence>
<dbReference type="InterPro" id="IPR036388">
    <property type="entry name" value="WH-like_DNA-bd_sf"/>
</dbReference>
<dbReference type="InterPro" id="IPR000595">
    <property type="entry name" value="cNMP-bd_dom"/>
</dbReference>
<dbReference type="RefSeq" id="WP_123637875.1">
    <property type="nucleotide sequence ID" value="NZ_RJUK01000001.1"/>
</dbReference>
<dbReference type="AlphaFoldDB" id="A0A3N1NLU7"/>
<feature type="domain" description="Cyclic nucleotide-binding" evidence="4">
    <location>
        <begin position="20"/>
        <end position="107"/>
    </location>
</feature>
<feature type="domain" description="HTH crp-type" evidence="5">
    <location>
        <begin position="154"/>
        <end position="220"/>
    </location>
</feature>
<dbReference type="CDD" id="cd00038">
    <property type="entry name" value="CAP_ED"/>
    <property type="match status" value="1"/>
</dbReference>
<sequence>MPPLSGDYRPGESLKNGNFLIDSLPDRQRKGVLALCDRVDIALGTVLCEAGERFRHVYFPISGSVSLIQTLRGQEPLETESIGSEGMLGAVLVLDINRASKLGVVQAPCIALRMTDTGMRAALKSHPALLRVMQRYLYVVLLELSQNACCLHFHEVGNRLSKALLQAHDRSTTDQLSLTHQRLANMLGVQRGAVTIAAIKLQREGIIRYSRGKITVLDRKRLESSSCGCYNESLNNCPVMFS</sequence>
<dbReference type="Proteomes" id="UP000273643">
    <property type="component" value="Unassembled WGS sequence"/>
</dbReference>
<evidence type="ECO:0000313" key="6">
    <source>
        <dbReference type="EMBL" id="ROQ20774.1"/>
    </source>
</evidence>
<proteinExistence type="predicted"/>
<dbReference type="PANTHER" id="PTHR24567">
    <property type="entry name" value="CRP FAMILY TRANSCRIPTIONAL REGULATORY PROTEIN"/>
    <property type="match status" value="1"/>
</dbReference>
<organism evidence="6 7">
    <name type="scientific">Marinimicrobium koreense</name>
    <dbReference type="NCBI Taxonomy" id="306545"/>
    <lineage>
        <taxon>Bacteria</taxon>
        <taxon>Pseudomonadati</taxon>
        <taxon>Pseudomonadota</taxon>
        <taxon>Gammaproteobacteria</taxon>
        <taxon>Cellvibrionales</taxon>
        <taxon>Cellvibrionaceae</taxon>
        <taxon>Marinimicrobium</taxon>
    </lineage>
</organism>
<dbReference type="SUPFAM" id="SSF51206">
    <property type="entry name" value="cAMP-binding domain-like"/>
    <property type="match status" value="1"/>
</dbReference>
<dbReference type="Pfam" id="PF00027">
    <property type="entry name" value="cNMP_binding"/>
    <property type="match status" value="1"/>
</dbReference>
<evidence type="ECO:0000256" key="2">
    <source>
        <dbReference type="ARBA" id="ARBA00023125"/>
    </source>
</evidence>
<evidence type="ECO:0000256" key="3">
    <source>
        <dbReference type="ARBA" id="ARBA00023163"/>
    </source>
</evidence>
<dbReference type="InterPro" id="IPR018490">
    <property type="entry name" value="cNMP-bd_dom_sf"/>
</dbReference>
<accession>A0A3N1NLU7</accession>